<evidence type="ECO:0000313" key="3">
    <source>
        <dbReference type="Proteomes" id="UP000283269"/>
    </source>
</evidence>
<dbReference type="OrthoDB" id="2564984at2759"/>
<feature type="compositionally biased region" description="Polar residues" evidence="1">
    <location>
        <begin position="8"/>
        <end position="38"/>
    </location>
</feature>
<feature type="region of interest" description="Disordered" evidence="1">
    <location>
        <begin position="1"/>
        <end position="60"/>
    </location>
</feature>
<proteinExistence type="predicted"/>
<comment type="caution">
    <text evidence="2">The sequence shown here is derived from an EMBL/GenBank/DDBJ whole genome shotgun (WGS) entry which is preliminary data.</text>
</comment>
<dbReference type="Proteomes" id="UP000283269">
    <property type="component" value="Unassembled WGS sequence"/>
</dbReference>
<dbReference type="InParanoid" id="A0A409WWK1"/>
<keyword evidence="3" id="KW-1185">Reference proteome</keyword>
<gene>
    <name evidence="2" type="ORF">CVT25_009680</name>
</gene>
<evidence type="ECO:0000313" key="2">
    <source>
        <dbReference type="EMBL" id="PPQ82893.1"/>
    </source>
</evidence>
<protein>
    <submittedName>
        <fullName evidence="2">Uncharacterized protein</fullName>
    </submittedName>
</protein>
<dbReference type="EMBL" id="NHYD01003085">
    <property type="protein sequence ID" value="PPQ82893.1"/>
    <property type="molecule type" value="Genomic_DNA"/>
</dbReference>
<name>A0A409WWK1_PSICY</name>
<sequence length="106" mass="11360">MPLENPPSYDTATESGSSYAGENTPRLNPTDAKTSITQPLLRPNGFPGPSYTTQPQNTPQPTVYNYVNPATGEQIVSLLPPGHPEMICLQAGSHVPHTQYGLLGEL</sequence>
<dbReference type="AlphaFoldDB" id="A0A409WWK1"/>
<reference evidence="2 3" key="1">
    <citation type="journal article" date="2018" name="Evol. Lett.">
        <title>Horizontal gene cluster transfer increased hallucinogenic mushroom diversity.</title>
        <authorList>
            <person name="Reynolds H.T."/>
            <person name="Vijayakumar V."/>
            <person name="Gluck-Thaler E."/>
            <person name="Korotkin H.B."/>
            <person name="Matheny P.B."/>
            <person name="Slot J.C."/>
        </authorList>
    </citation>
    <scope>NUCLEOTIDE SEQUENCE [LARGE SCALE GENOMIC DNA]</scope>
    <source>
        <strain evidence="2 3">2631</strain>
    </source>
</reference>
<evidence type="ECO:0000256" key="1">
    <source>
        <dbReference type="SAM" id="MobiDB-lite"/>
    </source>
</evidence>
<organism evidence="2 3">
    <name type="scientific">Psilocybe cyanescens</name>
    <dbReference type="NCBI Taxonomy" id="93625"/>
    <lineage>
        <taxon>Eukaryota</taxon>
        <taxon>Fungi</taxon>
        <taxon>Dikarya</taxon>
        <taxon>Basidiomycota</taxon>
        <taxon>Agaricomycotina</taxon>
        <taxon>Agaricomycetes</taxon>
        <taxon>Agaricomycetidae</taxon>
        <taxon>Agaricales</taxon>
        <taxon>Agaricineae</taxon>
        <taxon>Strophariaceae</taxon>
        <taxon>Psilocybe</taxon>
    </lineage>
</organism>
<accession>A0A409WWK1</accession>